<dbReference type="EMBL" id="GFXV01007973">
    <property type="protein sequence ID" value="MBW19778.1"/>
    <property type="molecule type" value="Transcribed_RNA"/>
</dbReference>
<organism evidence="5">
    <name type="scientific">Melanaphis sacchari</name>
    <dbReference type="NCBI Taxonomy" id="742174"/>
    <lineage>
        <taxon>Eukaryota</taxon>
        <taxon>Metazoa</taxon>
        <taxon>Ecdysozoa</taxon>
        <taxon>Arthropoda</taxon>
        <taxon>Hexapoda</taxon>
        <taxon>Insecta</taxon>
        <taxon>Pterygota</taxon>
        <taxon>Neoptera</taxon>
        <taxon>Paraneoptera</taxon>
        <taxon>Hemiptera</taxon>
        <taxon>Sternorrhyncha</taxon>
        <taxon>Aphidomorpha</taxon>
        <taxon>Aphidoidea</taxon>
        <taxon>Aphididae</taxon>
        <taxon>Aphidini</taxon>
        <taxon>Melanaphis</taxon>
    </lineage>
</organism>
<dbReference type="OrthoDB" id="5985142at2759"/>
<dbReference type="GO" id="GO:0000900">
    <property type="term" value="F:mRNA regulatory element binding translation repressor activity"/>
    <property type="evidence" value="ECO:0007669"/>
    <property type="project" value="InterPro"/>
</dbReference>
<feature type="region of interest" description="Disordered" evidence="4">
    <location>
        <begin position="1"/>
        <end position="51"/>
    </location>
</feature>
<dbReference type="PANTHER" id="PTHR13154">
    <property type="entry name" value="POLYADENYLATE-BINDING PROTEIN-INTERACTING PROTEIN 2"/>
    <property type="match status" value="1"/>
</dbReference>
<evidence type="ECO:0000256" key="4">
    <source>
        <dbReference type="SAM" id="MobiDB-lite"/>
    </source>
</evidence>
<evidence type="ECO:0000313" key="5">
    <source>
        <dbReference type="EMBL" id="MBW19778.1"/>
    </source>
</evidence>
<dbReference type="InterPro" id="IPR040396">
    <property type="entry name" value="PAIP2-like"/>
</dbReference>
<feature type="compositionally biased region" description="Basic and acidic residues" evidence="4">
    <location>
        <begin position="75"/>
        <end position="85"/>
    </location>
</feature>
<dbReference type="GO" id="GO:0005737">
    <property type="term" value="C:cytoplasm"/>
    <property type="evidence" value="ECO:0007669"/>
    <property type="project" value="TreeGrafter"/>
</dbReference>
<reference evidence="5" key="1">
    <citation type="submission" date="2017-10" db="EMBL/GenBank/DDBJ databases">
        <title>Transcriptome Assembly of Sugarcane Aphid Adults.</title>
        <authorList>
            <person name="Scully E.D."/>
            <person name="Palmer N.A."/>
            <person name="Geib S.M."/>
            <person name="Sarath G."/>
            <person name="Sattler S.E."/>
        </authorList>
    </citation>
    <scope>NUCLEOTIDE SEQUENCE</scope>
    <source>
        <tissue evidence="5">Whole body</tissue>
    </source>
</reference>
<dbReference type="PANTHER" id="PTHR13154:SF6">
    <property type="entry name" value="GEO05078P1"/>
    <property type="match status" value="1"/>
</dbReference>
<feature type="compositionally biased region" description="Polar residues" evidence="4">
    <location>
        <begin position="26"/>
        <end position="35"/>
    </location>
</feature>
<proteinExistence type="inferred from homology"/>
<keyword evidence="2" id="KW-0832">Ubl conjugation</keyword>
<dbReference type="Pfam" id="PF07145">
    <property type="entry name" value="PAM2"/>
    <property type="match status" value="1"/>
</dbReference>
<comment type="similarity">
    <text evidence="1">Belongs to the PAIP2 family.</text>
</comment>
<gene>
    <name evidence="5" type="primary">Paip2b_1</name>
</gene>
<accession>A0A2H8U2L0</accession>
<keyword evidence="3" id="KW-0810">Translation regulation</keyword>
<evidence type="ECO:0000256" key="1">
    <source>
        <dbReference type="ARBA" id="ARBA00006858"/>
    </source>
</evidence>
<sequence>MKVPKEESKEQSNDNTLNDDDNLSNPYDTESNSDSIDPPTRDGDFSEYMWMENQEEFDLQVMKELEEKELMKECLEAMLDDEQHNSKQNGTANGDSQTNGSSSSTSMITHRLDHLSLNTSCNNGDQPRQSTSTLNPDAAEFVPLATRSLTNAPVVVASPS</sequence>
<dbReference type="AlphaFoldDB" id="A0A2H8U2L0"/>
<feature type="compositionally biased region" description="Low complexity" evidence="4">
    <location>
        <begin position="93"/>
        <end position="106"/>
    </location>
</feature>
<feature type="compositionally biased region" description="Basic and acidic residues" evidence="4">
    <location>
        <begin position="1"/>
        <end position="12"/>
    </location>
</feature>
<dbReference type="InterPro" id="IPR009818">
    <property type="entry name" value="PAM2_motif"/>
</dbReference>
<dbReference type="GO" id="GO:0045947">
    <property type="term" value="P:negative regulation of translational initiation"/>
    <property type="evidence" value="ECO:0007669"/>
    <property type="project" value="InterPro"/>
</dbReference>
<protein>
    <submittedName>
        <fullName evidence="5">Polyadenylate-binding protein-interacting protein 2B</fullName>
    </submittedName>
</protein>
<evidence type="ECO:0000256" key="3">
    <source>
        <dbReference type="ARBA" id="ARBA00022845"/>
    </source>
</evidence>
<feature type="region of interest" description="Disordered" evidence="4">
    <location>
        <begin position="75"/>
        <end position="135"/>
    </location>
</feature>
<evidence type="ECO:0000256" key="2">
    <source>
        <dbReference type="ARBA" id="ARBA00022843"/>
    </source>
</evidence>
<feature type="compositionally biased region" description="Polar residues" evidence="4">
    <location>
        <begin position="116"/>
        <end position="135"/>
    </location>
</feature>
<name>A0A2H8U2L0_9HEMI</name>